<proteinExistence type="predicted"/>
<reference evidence="2" key="1">
    <citation type="submission" date="2023-07" db="EMBL/GenBank/DDBJ databases">
        <authorList>
            <consortium name="AG Swart"/>
            <person name="Singh M."/>
            <person name="Singh A."/>
            <person name="Seah K."/>
            <person name="Emmerich C."/>
        </authorList>
    </citation>
    <scope>NUCLEOTIDE SEQUENCE</scope>
    <source>
        <strain evidence="2">DP1</strain>
    </source>
</reference>
<evidence type="ECO:0000313" key="2">
    <source>
        <dbReference type="EMBL" id="CAI2378110.1"/>
    </source>
</evidence>
<name>A0AAD2D2U6_EUPCR</name>
<accession>A0AAD2D2U6</accession>
<dbReference type="AlphaFoldDB" id="A0AAD2D2U6"/>
<evidence type="ECO:0000313" key="3">
    <source>
        <dbReference type="Proteomes" id="UP001295684"/>
    </source>
</evidence>
<comment type="caution">
    <text evidence="2">The sequence shown here is derived from an EMBL/GenBank/DDBJ whole genome shotgun (WGS) entry which is preliminary data.</text>
</comment>
<feature type="region of interest" description="Disordered" evidence="1">
    <location>
        <begin position="394"/>
        <end position="415"/>
    </location>
</feature>
<feature type="region of interest" description="Disordered" evidence="1">
    <location>
        <begin position="618"/>
        <end position="645"/>
    </location>
</feature>
<dbReference type="Proteomes" id="UP001295684">
    <property type="component" value="Unassembled WGS sequence"/>
</dbReference>
<protein>
    <submittedName>
        <fullName evidence="2">Uncharacterized protein</fullName>
    </submittedName>
</protein>
<gene>
    <name evidence="2" type="ORF">ECRASSUSDP1_LOCUS19502</name>
</gene>
<feature type="compositionally biased region" description="Basic and acidic residues" evidence="1">
    <location>
        <begin position="629"/>
        <end position="645"/>
    </location>
</feature>
<dbReference type="InterPro" id="IPR016024">
    <property type="entry name" value="ARM-type_fold"/>
</dbReference>
<dbReference type="EMBL" id="CAMPGE010019798">
    <property type="protein sequence ID" value="CAI2378110.1"/>
    <property type="molecule type" value="Genomic_DNA"/>
</dbReference>
<keyword evidence="3" id="KW-1185">Reference proteome</keyword>
<organism evidence="2 3">
    <name type="scientific">Euplotes crassus</name>
    <dbReference type="NCBI Taxonomy" id="5936"/>
    <lineage>
        <taxon>Eukaryota</taxon>
        <taxon>Sar</taxon>
        <taxon>Alveolata</taxon>
        <taxon>Ciliophora</taxon>
        <taxon>Intramacronucleata</taxon>
        <taxon>Spirotrichea</taxon>
        <taxon>Hypotrichia</taxon>
        <taxon>Euplotida</taxon>
        <taxon>Euplotidae</taxon>
        <taxon>Moneuplotes</taxon>
    </lineage>
</organism>
<dbReference type="SUPFAM" id="SSF48371">
    <property type="entry name" value="ARM repeat"/>
    <property type="match status" value="1"/>
</dbReference>
<evidence type="ECO:0000256" key="1">
    <source>
        <dbReference type="SAM" id="MobiDB-lite"/>
    </source>
</evidence>
<sequence>MGGNSSQEAVQSSEDLKIIEHFETYYNKATTEEQKNEILKLLYDSFTHPKYFKENMDLFLNKISDEKHRKIKYKNFAFLMELFLNGNETTDNTVLALDVCKELTYHPLTWQELSKSKFKFATIENSKEIIHDAILEVFYVKKMCEYIDIVEKKFLRAKRKRNEEEADNPENERAKKLFYTISQNIKLSLSFKDIYNNRSSQKGKLKYLCDNMDNFLKFKSKVKNTSITFENADDLQLLTVKRYFSSGLLIMLIRVIMNHNFSLNSLQNKKISQEIKTQGFEVLEECIDVLLRLCKMKSDFVNKKIYLHLNFVQILLYILDWNEDSIVGIRVKILKCLKSLTNNRAVFKDAELLPMALKVLLKATNTDNKELVALSLECVINIIILEKSPPEEVSGVKSSSDNGGAYEEPMSGSQGAKYQNLNSRVRYKQSAITQFEKCINNFKLSEKEKEDLYINKATISEDTKLKEQIIFNCRVGLFLMCKEAHSLKEIFKMKGIKNDMDHKVRFSKILLNYSLEAPNSGLGSSFRVFVEPFFYLLNVVIHKENRLYFHHKPAYYRDILKSKVHQKENYHETKVDEKNKKEDENNFDDEFFEDTNQNSHQEDIKEACNQLLEERRSKYISRRPNNSSEEEKSIKEEYDPKRDEEMEKERSFFLENKENFNEIESNILTSLSRISLQRESHPIILQKIEDNTSDKRESRYYIERLIYFIQLSVDQLKEIKYCKGKKLT</sequence>